<reference evidence="1 2" key="1">
    <citation type="journal article" date="2022" name="Cell">
        <title>Repeat-based holocentromeres influence genome architecture and karyotype evolution.</title>
        <authorList>
            <person name="Hofstatter P.G."/>
            <person name="Thangavel G."/>
            <person name="Lux T."/>
            <person name="Neumann P."/>
            <person name="Vondrak T."/>
            <person name="Novak P."/>
            <person name="Zhang M."/>
            <person name="Costa L."/>
            <person name="Castellani M."/>
            <person name="Scott A."/>
            <person name="Toegelov H."/>
            <person name="Fuchs J."/>
            <person name="Mata-Sucre Y."/>
            <person name="Dias Y."/>
            <person name="Vanzela A.L.L."/>
            <person name="Huettel B."/>
            <person name="Almeida C.C.S."/>
            <person name="Simkova H."/>
            <person name="Souza G."/>
            <person name="Pedrosa-Harand A."/>
            <person name="Macas J."/>
            <person name="Mayer K.F.X."/>
            <person name="Houben A."/>
            <person name="Marques A."/>
        </authorList>
    </citation>
    <scope>NUCLEOTIDE SEQUENCE [LARGE SCALE GENOMIC DNA]</scope>
    <source>
        <strain evidence="1">RhyTen1mFocal</strain>
    </source>
</reference>
<keyword evidence="2" id="KW-1185">Reference proteome</keyword>
<comment type="caution">
    <text evidence="1">The sequence shown here is derived from an EMBL/GenBank/DDBJ whole genome shotgun (WGS) entry which is preliminary data.</text>
</comment>
<name>A0AAD6A3Q4_9POAL</name>
<accession>A0AAD6A3Q4</accession>
<dbReference type="Pfam" id="PF03140">
    <property type="entry name" value="DUF247"/>
    <property type="match status" value="1"/>
</dbReference>
<organism evidence="1 2">
    <name type="scientific">Rhynchospora tenuis</name>
    <dbReference type="NCBI Taxonomy" id="198213"/>
    <lineage>
        <taxon>Eukaryota</taxon>
        <taxon>Viridiplantae</taxon>
        <taxon>Streptophyta</taxon>
        <taxon>Embryophyta</taxon>
        <taxon>Tracheophyta</taxon>
        <taxon>Spermatophyta</taxon>
        <taxon>Magnoliopsida</taxon>
        <taxon>Liliopsida</taxon>
        <taxon>Poales</taxon>
        <taxon>Cyperaceae</taxon>
        <taxon>Cyperoideae</taxon>
        <taxon>Rhynchosporeae</taxon>
        <taxon>Rhynchospora</taxon>
    </lineage>
</organism>
<sequence length="129" mass="15300">MDHISASGTIFPIPANVRESSKGLYEPRMVSIGPYYYNNRRNRLKSIEDQKLRLFRNFIGRNTEVDVESYVRAVMSLEKQARQCYSEYFDLESDEFVKILLFDGRFILELFYKWLCDNPSVQWVGVRQP</sequence>
<dbReference type="EMBL" id="JAMRDG010000001">
    <property type="protein sequence ID" value="KAJ3708938.1"/>
    <property type="molecule type" value="Genomic_DNA"/>
</dbReference>
<dbReference type="InterPro" id="IPR004158">
    <property type="entry name" value="DUF247_pln"/>
</dbReference>
<dbReference type="PANTHER" id="PTHR31170">
    <property type="entry name" value="BNAC04G53230D PROTEIN"/>
    <property type="match status" value="1"/>
</dbReference>
<evidence type="ECO:0000313" key="1">
    <source>
        <dbReference type="EMBL" id="KAJ3708938.1"/>
    </source>
</evidence>
<evidence type="ECO:0000313" key="2">
    <source>
        <dbReference type="Proteomes" id="UP001210211"/>
    </source>
</evidence>
<gene>
    <name evidence="1" type="ORF">LUZ61_012643</name>
</gene>
<protein>
    <submittedName>
        <fullName evidence="1">Uncharacterized protein</fullName>
    </submittedName>
</protein>
<dbReference type="Proteomes" id="UP001210211">
    <property type="component" value="Unassembled WGS sequence"/>
</dbReference>
<proteinExistence type="predicted"/>
<dbReference type="AlphaFoldDB" id="A0AAD6A3Q4"/>